<proteinExistence type="predicted"/>
<dbReference type="AlphaFoldDB" id="A0A1W1BN93"/>
<name>A0A1W1BN93_9ZZZZ</name>
<reference evidence="1" key="1">
    <citation type="submission" date="2016-10" db="EMBL/GenBank/DDBJ databases">
        <authorList>
            <person name="de Groot N.N."/>
        </authorList>
    </citation>
    <scope>NUCLEOTIDE SEQUENCE</scope>
</reference>
<accession>A0A1W1BN93</accession>
<dbReference type="EMBL" id="FPHE01000057">
    <property type="protein sequence ID" value="SFV54941.1"/>
    <property type="molecule type" value="Genomic_DNA"/>
</dbReference>
<protein>
    <submittedName>
        <fullName evidence="1">Uncharacterized protein</fullName>
    </submittedName>
</protein>
<evidence type="ECO:0000313" key="1">
    <source>
        <dbReference type="EMBL" id="SFV54941.1"/>
    </source>
</evidence>
<sequence length="126" mass="14911">MLEGFIVRIFDEELRQKAIDGLYEPEHTRWIKFYKGKFSIKWKRYAEDFYAEARKIPTSKWDNPTVDVRAEQFEAVLDFANEYDFRFTPKAQKLLEEKKGKESTKVSVTEKDFTPSEASIDVSLID</sequence>
<organism evidence="1">
    <name type="scientific">hydrothermal vent metagenome</name>
    <dbReference type="NCBI Taxonomy" id="652676"/>
    <lineage>
        <taxon>unclassified sequences</taxon>
        <taxon>metagenomes</taxon>
        <taxon>ecological metagenomes</taxon>
    </lineage>
</organism>
<gene>
    <name evidence="1" type="ORF">MNB_SV-12-34</name>
</gene>